<reference evidence="1 2" key="2">
    <citation type="journal article" date="2010" name="Stand. Genomic Sci.">
        <title>Complete genome sequence of Sebaldella termitidis type strain (NCTC 11300).</title>
        <authorList>
            <person name="Harmon-Smith M."/>
            <person name="Celia L."/>
            <person name="Chertkov O."/>
            <person name="Lapidus A."/>
            <person name="Copeland A."/>
            <person name="Glavina Del Rio T."/>
            <person name="Nolan M."/>
            <person name="Lucas S."/>
            <person name="Tice H."/>
            <person name="Cheng J.F."/>
            <person name="Han C."/>
            <person name="Detter J.C."/>
            <person name="Bruce D."/>
            <person name="Goodwin L."/>
            <person name="Pitluck S."/>
            <person name="Pati A."/>
            <person name="Liolios K."/>
            <person name="Ivanova N."/>
            <person name="Mavromatis K."/>
            <person name="Mikhailova N."/>
            <person name="Chen A."/>
            <person name="Palaniappan K."/>
            <person name="Land M."/>
            <person name="Hauser L."/>
            <person name="Chang Y.J."/>
            <person name="Jeffries C.D."/>
            <person name="Brettin T."/>
            <person name="Goker M."/>
            <person name="Beck B."/>
            <person name="Bristow J."/>
            <person name="Eisen J.A."/>
            <person name="Markowitz V."/>
            <person name="Hugenholtz P."/>
            <person name="Kyrpides N.C."/>
            <person name="Klenk H.P."/>
            <person name="Chen F."/>
        </authorList>
    </citation>
    <scope>NUCLEOTIDE SEQUENCE [LARGE SCALE GENOMIC DNA]</scope>
    <source>
        <strain evidence="2">ATCC 33386 / NCTC 11300</strain>
    </source>
</reference>
<dbReference type="STRING" id="526218.Sterm_1643"/>
<dbReference type="EMBL" id="CP001739">
    <property type="protein sequence ID" value="ACZ08501.1"/>
    <property type="molecule type" value="Genomic_DNA"/>
</dbReference>
<name>D1AIB7_SEBTE</name>
<dbReference type="Proteomes" id="UP000000845">
    <property type="component" value="Chromosome"/>
</dbReference>
<protein>
    <submittedName>
        <fullName evidence="1">Radical SAM domain-containing protein</fullName>
    </submittedName>
</protein>
<dbReference type="SUPFAM" id="SSF102114">
    <property type="entry name" value="Radical SAM enzymes"/>
    <property type="match status" value="1"/>
</dbReference>
<gene>
    <name evidence="1" type="ordered locus">Sterm_1643</name>
</gene>
<dbReference type="RefSeq" id="WP_012861097.1">
    <property type="nucleotide sequence ID" value="NC_013517.1"/>
</dbReference>
<dbReference type="KEGG" id="str:Sterm_1643"/>
<keyword evidence="2" id="KW-1185">Reference proteome</keyword>
<dbReference type="NCBIfam" id="NF038073">
    <property type="entry name" value="rSAM_STM4011"/>
    <property type="match status" value="1"/>
</dbReference>
<dbReference type="eggNOG" id="COG0535">
    <property type="taxonomic scope" value="Bacteria"/>
</dbReference>
<proteinExistence type="predicted"/>
<dbReference type="Gene3D" id="3.20.20.70">
    <property type="entry name" value="Aldolase class I"/>
    <property type="match status" value="1"/>
</dbReference>
<accession>D1AIB7</accession>
<evidence type="ECO:0000313" key="2">
    <source>
        <dbReference type="Proteomes" id="UP000000845"/>
    </source>
</evidence>
<dbReference type="AlphaFoldDB" id="D1AIB7"/>
<dbReference type="InterPro" id="IPR058240">
    <property type="entry name" value="rSAM_sf"/>
</dbReference>
<dbReference type="HOGENOM" id="CLU_071824_0_0_0"/>
<dbReference type="InterPro" id="IPR013785">
    <property type="entry name" value="Aldolase_TIM"/>
</dbReference>
<sequence length="283" mass="34053">MEYTIYYRNYLRYCNYKCTYCPFSKYKLNNNDLEKDKIYFRKFTDFLKKSTDKFRIFIAPRGEVLNFDYYKSGILMLANLDNIMEIVVQTNLSGELKWLENVNKDKVILWTTYHPDETGLEDFYKNIEFLDRENIKFSVGTVGVHENFDMIFRLKEKMKLLKNTSPYLWINAYKDEKNYYSERDIKLLTEADPFFEINLKNYISGGCECRTGENVFWMEYNGIIHRCWQDRKNLGNIFKENIKDMKVSDGCRYSRCTCYIGYTNMKELNLGMIYKKSLLGRMI</sequence>
<reference evidence="2" key="1">
    <citation type="submission" date="2009-09" db="EMBL/GenBank/DDBJ databases">
        <title>The complete chromosome of Sebaldella termitidis ATCC 33386.</title>
        <authorList>
            <consortium name="US DOE Joint Genome Institute (JGI-PGF)"/>
            <person name="Lucas S."/>
            <person name="Copeland A."/>
            <person name="Lapidus A."/>
            <person name="Glavina del Rio T."/>
            <person name="Dalin E."/>
            <person name="Tice H."/>
            <person name="Bruce D."/>
            <person name="Goodwin L."/>
            <person name="Pitluck S."/>
            <person name="Kyrpides N."/>
            <person name="Mavromatis K."/>
            <person name="Ivanova N."/>
            <person name="Mikhailova N."/>
            <person name="Sims D."/>
            <person name="Meincke L."/>
            <person name="Brettin T."/>
            <person name="Detter J.C."/>
            <person name="Han C."/>
            <person name="Larimer F."/>
            <person name="Land M."/>
            <person name="Hauser L."/>
            <person name="Markowitz V."/>
            <person name="Cheng J.F."/>
            <person name="Hugenholtz P."/>
            <person name="Woyke T."/>
            <person name="Wu D."/>
            <person name="Eisen J.A."/>
        </authorList>
    </citation>
    <scope>NUCLEOTIDE SEQUENCE [LARGE SCALE GENOMIC DNA]</scope>
    <source>
        <strain evidence="2">ATCC 33386 / NCTC 11300</strain>
    </source>
</reference>
<evidence type="ECO:0000313" key="1">
    <source>
        <dbReference type="EMBL" id="ACZ08501.1"/>
    </source>
</evidence>
<organism evidence="1 2">
    <name type="scientific">Sebaldella termitidis (strain ATCC 33386 / NCTC 11300)</name>
    <dbReference type="NCBI Taxonomy" id="526218"/>
    <lineage>
        <taxon>Bacteria</taxon>
        <taxon>Fusobacteriati</taxon>
        <taxon>Fusobacteriota</taxon>
        <taxon>Fusobacteriia</taxon>
        <taxon>Fusobacteriales</taxon>
        <taxon>Leptotrichiaceae</taxon>
        <taxon>Sebaldella</taxon>
    </lineage>
</organism>
<dbReference type="InterPro" id="IPR047771">
    <property type="entry name" value="Radical_SAM_STM4011-like"/>
</dbReference>